<dbReference type="Pfam" id="PF11154">
    <property type="entry name" value="DUF2934"/>
    <property type="match status" value="1"/>
</dbReference>
<gene>
    <name evidence="2" type="ORF">ABEG18_10485</name>
</gene>
<sequence>MDNDLEVRIRERAYELWTQEGRPHGRERDHWDQARRELTTPGGDAVAATEAKRESAVAEQAAGRGRKRAKAPGSTPAEAAATVKTKR</sequence>
<dbReference type="EMBL" id="CP157484">
    <property type="protein sequence ID" value="XBO41158.1"/>
    <property type="molecule type" value="Genomic_DNA"/>
</dbReference>
<name>A0AAU7JL66_9HYPH</name>
<proteinExistence type="predicted"/>
<organism evidence="2">
    <name type="scientific">Alsobacter sp. KACC 23698</name>
    <dbReference type="NCBI Taxonomy" id="3149229"/>
    <lineage>
        <taxon>Bacteria</taxon>
        <taxon>Pseudomonadati</taxon>
        <taxon>Pseudomonadota</taxon>
        <taxon>Alphaproteobacteria</taxon>
        <taxon>Hyphomicrobiales</taxon>
        <taxon>Alsobacteraceae</taxon>
        <taxon>Alsobacter</taxon>
    </lineage>
</organism>
<dbReference type="AlphaFoldDB" id="A0AAU7JL66"/>
<accession>A0AAU7JL66</accession>
<evidence type="ECO:0000256" key="1">
    <source>
        <dbReference type="SAM" id="MobiDB-lite"/>
    </source>
</evidence>
<dbReference type="RefSeq" id="WP_406858010.1">
    <property type="nucleotide sequence ID" value="NZ_CP157484.1"/>
</dbReference>
<feature type="region of interest" description="Disordered" evidence="1">
    <location>
        <begin position="37"/>
        <end position="87"/>
    </location>
</feature>
<protein>
    <submittedName>
        <fullName evidence="2">DUF2934 domain-containing protein</fullName>
    </submittedName>
</protein>
<evidence type="ECO:0000313" key="2">
    <source>
        <dbReference type="EMBL" id="XBO41158.1"/>
    </source>
</evidence>
<dbReference type="InterPro" id="IPR021327">
    <property type="entry name" value="DUF2934"/>
</dbReference>
<reference evidence="2" key="1">
    <citation type="submission" date="2024-05" db="EMBL/GenBank/DDBJ databases">
        <authorList>
            <person name="Kim S."/>
            <person name="Heo J."/>
            <person name="Choi H."/>
            <person name="Choi Y."/>
            <person name="Kwon S.-W."/>
            <person name="Kim Y."/>
        </authorList>
    </citation>
    <scope>NUCLEOTIDE SEQUENCE</scope>
    <source>
        <strain evidence="2">KACC 23698</strain>
    </source>
</reference>